<feature type="transmembrane region" description="Helical" evidence="2">
    <location>
        <begin position="489"/>
        <end position="510"/>
    </location>
</feature>
<feature type="domain" description="Fibronectin type-III" evidence="4">
    <location>
        <begin position="307"/>
        <end position="413"/>
    </location>
</feature>
<evidence type="ECO:0000313" key="6">
    <source>
        <dbReference type="Proteomes" id="UP001164746"/>
    </source>
</evidence>
<dbReference type="PROSITE" id="PS50853">
    <property type="entry name" value="FN3"/>
    <property type="match status" value="3"/>
</dbReference>
<dbReference type="Pfam" id="PF00041">
    <property type="entry name" value="fn3"/>
    <property type="match status" value="1"/>
</dbReference>
<dbReference type="InterPro" id="IPR029021">
    <property type="entry name" value="Prot-tyrosine_phosphatase-like"/>
</dbReference>
<accession>A0ABY7EHI1</accession>
<dbReference type="Gene3D" id="3.90.190.10">
    <property type="entry name" value="Protein tyrosine phosphatase superfamily"/>
    <property type="match status" value="1"/>
</dbReference>
<dbReference type="EMBL" id="CP111017">
    <property type="protein sequence ID" value="WAR09330.1"/>
    <property type="molecule type" value="Genomic_DNA"/>
</dbReference>
<feature type="domain" description="Tyrosine-protein phosphatase" evidence="3">
    <location>
        <begin position="566"/>
        <end position="778"/>
    </location>
</feature>
<feature type="domain" description="Fibronectin type-III" evidence="4">
    <location>
        <begin position="1"/>
        <end position="54"/>
    </location>
</feature>
<keyword evidence="2" id="KW-0812">Transmembrane</keyword>
<keyword evidence="2" id="KW-1133">Transmembrane helix</keyword>
<dbReference type="PROSITE" id="PS50055">
    <property type="entry name" value="TYR_PHOSPHATASE_PTP"/>
    <property type="match status" value="1"/>
</dbReference>
<dbReference type="Pfam" id="PF00102">
    <property type="entry name" value="Y_phosphatase"/>
    <property type="match status" value="1"/>
</dbReference>
<dbReference type="CDD" id="cd00063">
    <property type="entry name" value="FN3"/>
    <property type="match status" value="5"/>
</dbReference>
<dbReference type="InterPro" id="IPR013783">
    <property type="entry name" value="Ig-like_fold"/>
</dbReference>
<proteinExistence type="predicted"/>
<keyword evidence="6" id="KW-1185">Reference proteome</keyword>
<dbReference type="InterPro" id="IPR036116">
    <property type="entry name" value="FN3_sf"/>
</dbReference>
<feature type="non-terminal residue" evidence="5">
    <location>
        <position position="1"/>
    </location>
</feature>
<evidence type="ECO:0000259" key="4">
    <source>
        <dbReference type="PROSITE" id="PS50853"/>
    </source>
</evidence>
<evidence type="ECO:0000259" key="3">
    <source>
        <dbReference type="PROSITE" id="PS50055"/>
    </source>
</evidence>
<dbReference type="InterPro" id="IPR050713">
    <property type="entry name" value="RTP_Phos/Ushers"/>
</dbReference>
<keyword evidence="1" id="KW-0904">Protein phosphatase</keyword>
<organism evidence="5 6">
    <name type="scientific">Mya arenaria</name>
    <name type="common">Soft-shell clam</name>
    <dbReference type="NCBI Taxonomy" id="6604"/>
    <lineage>
        <taxon>Eukaryota</taxon>
        <taxon>Metazoa</taxon>
        <taxon>Spiralia</taxon>
        <taxon>Lophotrochozoa</taxon>
        <taxon>Mollusca</taxon>
        <taxon>Bivalvia</taxon>
        <taxon>Autobranchia</taxon>
        <taxon>Heteroconchia</taxon>
        <taxon>Euheterodonta</taxon>
        <taxon>Imparidentia</taxon>
        <taxon>Neoheterodontei</taxon>
        <taxon>Myida</taxon>
        <taxon>Myoidea</taxon>
        <taxon>Myidae</taxon>
        <taxon>Mya</taxon>
    </lineage>
</organism>
<reference evidence="5" key="1">
    <citation type="submission" date="2022-11" db="EMBL/GenBank/DDBJ databases">
        <title>Centuries of genome instability and evolution in soft-shell clam transmissible cancer (bioRxiv).</title>
        <authorList>
            <person name="Hart S.F.M."/>
            <person name="Yonemitsu M.A."/>
            <person name="Giersch R.M."/>
            <person name="Beal B.F."/>
            <person name="Arriagada G."/>
            <person name="Davis B.W."/>
            <person name="Ostrander E.A."/>
            <person name="Goff S.P."/>
            <person name="Metzger M.J."/>
        </authorList>
    </citation>
    <scope>NUCLEOTIDE SEQUENCE</scope>
    <source>
        <strain evidence="5">MELC-2E11</strain>
        <tissue evidence="5">Siphon/mantle</tissue>
    </source>
</reference>
<dbReference type="SMART" id="SM00194">
    <property type="entry name" value="PTPc"/>
    <property type="match status" value="1"/>
</dbReference>
<dbReference type="SUPFAM" id="SSF49265">
    <property type="entry name" value="Fibronectin type III"/>
    <property type="match status" value="3"/>
</dbReference>
<feature type="domain" description="Fibronectin type-III" evidence="4">
    <location>
        <begin position="132"/>
        <end position="252"/>
    </location>
</feature>
<protein>
    <submittedName>
        <fullName evidence="5">PTPRB-like protein</fullName>
    </submittedName>
</protein>
<evidence type="ECO:0000256" key="1">
    <source>
        <dbReference type="ARBA" id="ARBA00022912"/>
    </source>
</evidence>
<dbReference type="Proteomes" id="UP001164746">
    <property type="component" value="Chromosome 6"/>
</dbReference>
<dbReference type="SUPFAM" id="SSF52799">
    <property type="entry name" value="(Phosphotyrosine protein) phosphatases II"/>
    <property type="match status" value="1"/>
</dbReference>
<keyword evidence="2" id="KW-0472">Membrane</keyword>
<dbReference type="InterPro" id="IPR000242">
    <property type="entry name" value="PTP_cat"/>
</dbReference>
<name>A0ABY7EHI1_MYAAR</name>
<sequence length="778" mass="87797">TGGEVVFSTQTSEGANSATVTNLTAGTEYNITIFAHSFNKSSASTLDTFTTQPSEPSRPLNFTVEVLGKKEVKLNWESPLYPNGLISDYTVCYRYKHYADQLYTKTNCTYKSVSEVTMIGNYLDLNLTHESTPGRVTGLYAQATNLTITLIWSRPAVPNGDIIKYELQWKKGENMMCLVVIKADTHSTRVPHGESCGSELPEPIDLNQVDVNYTITALEHFKDYDLWLMPFTAAGGGDFSELKQRTTETSPGPVGNLTIRDIGSTAINVTWTIPEINSGPTNYTAVARSTIPGQEHTARCEVEAPGTPTSFQVQDLKDLTNACDAINVSWSEPNLLDRHANITQYVVQTVHHNDEVFTYTVDDPKPFSRHNSQFSLVYGGLKANRAYQLQIYAVGRNGIRGRSDYKTFWTEECAPPRMDSHIEILEITSSSAIVDLDPNFFTNKIQGEIVMVKTYACTRVACTVSEHYGPFTIQQLQSVSKDGGVDGTLIALPILIAILILISMFLVLWWRGAINPLQWKERLLGVGEEEQEQETHQEIAEPDRSIPIATYSEALAVLHRDTHLLLSDQYEEIKRRAGRIKGMSAFEAANLEPNKSKNRWVNILPFNHSRVKLQQLDDDDPESDYINASYVSGFHQQREYIATQGPLPGTIDDFWRMVWEQNVMVIVMLTQCKEGNIDKCEMYWPDTVQEPKQYGNVVVNPTSITNMNKFNINIFDISHATDQTKTRKVLRFHYLDFMDFTASVKVEHFIDFVRTVRVHVPHDMSNPMVIHCRVEKHG</sequence>
<dbReference type="PRINTS" id="PR00700">
    <property type="entry name" value="PRTYPHPHTASE"/>
</dbReference>
<evidence type="ECO:0000256" key="2">
    <source>
        <dbReference type="SAM" id="Phobius"/>
    </source>
</evidence>
<dbReference type="InterPro" id="IPR003961">
    <property type="entry name" value="FN3_dom"/>
</dbReference>
<dbReference type="PANTHER" id="PTHR46957">
    <property type="entry name" value="CYTOKINE RECEPTOR"/>
    <property type="match status" value="1"/>
</dbReference>
<dbReference type="PANTHER" id="PTHR46957:SF3">
    <property type="entry name" value="CYTOKINE RECEPTOR"/>
    <property type="match status" value="1"/>
</dbReference>
<gene>
    <name evidence="5" type="ORF">MAR_019288</name>
</gene>
<dbReference type="SMART" id="SM00060">
    <property type="entry name" value="FN3"/>
    <property type="match status" value="3"/>
</dbReference>
<evidence type="ECO:0000313" key="5">
    <source>
        <dbReference type="EMBL" id="WAR09330.1"/>
    </source>
</evidence>
<keyword evidence="1" id="KW-0378">Hydrolase</keyword>
<dbReference type="Gene3D" id="2.60.40.10">
    <property type="entry name" value="Immunoglobulins"/>
    <property type="match status" value="5"/>
</dbReference>